<proteinExistence type="predicted"/>
<accession>A0ABS5TLY1</accession>
<dbReference type="Pfam" id="PF04230">
    <property type="entry name" value="PS_pyruv_trans"/>
    <property type="match status" value="1"/>
</dbReference>
<feature type="compositionally biased region" description="Basic and acidic residues" evidence="1">
    <location>
        <begin position="1"/>
        <end position="11"/>
    </location>
</feature>
<gene>
    <name evidence="3" type="ORF">KIH74_19115</name>
</gene>
<feature type="region of interest" description="Disordered" evidence="1">
    <location>
        <begin position="1"/>
        <end position="28"/>
    </location>
</feature>
<keyword evidence="4" id="KW-1185">Reference proteome</keyword>
<organism evidence="3 4">
    <name type="scientific">Kineosporia corallincola</name>
    <dbReference type="NCBI Taxonomy" id="2835133"/>
    <lineage>
        <taxon>Bacteria</taxon>
        <taxon>Bacillati</taxon>
        <taxon>Actinomycetota</taxon>
        <taxon>Actinomycetes</taxon>
        <taxon>Kineosporiales</taxon>
        <taxon>Kineosporiaceae</taxon>
        <taxon>Kineosporia</taxon>
    </lineage>
</organism>
<keyword evidence="3" id="KW-0808">Transferase</keyword>
<evidence type="ECO:0000256" key="1">
    <source>
        <dbReference type="SAM" id="MobiDB-lite"/>
    </source>
</evidence>
<name>A0ABS5TLY1_9ACTN</name>
<evidence type="ECO:0000259" key="2">
    <source>
        <dbReference type="Pfam" id="PF04230"/>
    </source>
</evidence>
<evidence type="ECO:0000313" key="3">
    <source>
        <dbReference type="EMBL" id="MBT0771058.1"/>
    </source>
</evidence>
<evidence type="ECO:0000313" key="4">
    <source>
        <dbReference type="Proteomes" id="UP001197247"/>
    </source>
</evidence>
<feature type="region of interest" description="Disordered" evidence="1">
    <location>
        <begin position="339"/>
        <end position="358"/>
    </location>
</feature>
<dbReference type="EMBL" id="JAHBAY010000007">
    <property type="protein sequence ID" value="MBT0771058.1"/>
    <property type="molecule type" value="Genomic_DNA"/>
</dbReference>
<reference evidence="3 4" key="1">
    <citation type="submission" date="2021-05" db="EMBL/GenBank/DDBJ databases">
        <title>Kineosporia and Streptomyces sp. nov. two new marine actinobacteria isolated from Coral.</title>
        <authorList>
            <person name="Buangrab K."/>
            <person name="Sutthacheep M."/>
            <person name="Yeemin T."/>
            <person name="Harunari E."/>
            <person name="Igarashi Y."/>
            <person name="Kanchanasin P."/>
            <person name="Tanasupawat S."/>
            <person name="Phongsopitanun W."/>
        </authorList>
    </citation>
    <scope>NUCLEOTIDE SEQUENCE [LARGE SCALE GENOMIC DNA]</scope>
    <source>
        <strain evidence="3 4">J2-2</strain>
    </source>
</reference>
<feature type="compositionally biased region" description="Polar residues" evidence="1">
    <location>
        <begin position="339"/>
        <end position="350"/>
    </location>
</feature>
<dbReference type="InterPro" id="IPR007345">
    <property type="entry name" value="Polysacch_pyruvyl_Trfase"/>
</dbReference>
<feature type="domain" description="Polysaccharide pyruvyl transferase" evidence="2">
    <location>
        <begin position="213"/>
        <end position="462"/>
    </location>
</feature>
<protein>
    <submittedName>
        <fullName evidence="3">Polysaccharide pyruvyl transferase family protein</fullName>
    </submittedName>
</protein>
<sequence>MSARPGDDLRQDLPVVRAGQEPPVVHEPTERAGRLNRLRQEGRFAEAARSAREVTQATASAVEHLEAGLSLAAVSDYDAANAHLLLASADDEQAVTALATLAEVAWIRHDHVRGREYATDGLRLDPGSRASRIQLRRNESAESAGNALGDTAGLVAHAAVHADPHGDAGDLVLGDAVRRCFDLEYRPRPPKGLSKQALKQGVSYPRWWNLHVHQLFDEQRLAQVNAGDGLVLGGGGLFRPDSAPNGNSGWQWNISDEMLRRITVPLVVWGVGHHTSAGREFDGDRFGASLRTLVGSSAFVGLRHRDSVERVRDLLPGELADRVVWQPCPTTVLSRLTGTTRASAQTSPQENAGDLGEAGPVLLNCAPDRSGEGYGQFLAGMRDWILETRQRAEVRYVAHTVDDESFVVDLRREHGLSLPVIPLYDLPVDRIHLLHRRAALVVGMRGHAATIPFGCGTPFVSLISRSEPGHFLHDIDRSGWGVPVGDPALGGRLGELTGHLLDTRTAVVNDVARLQQRLFEVTLNNLEGLPEPLRVARRG</sequence>
<dbReference type="GO" id="GO:0016740">
    <property type="term" value="F:transferase activity"/>
    <property type="evidence" value="ECO:0007669"/>
    <property type="project" value="UniProtKB-KW"/>
</dbReference>
<dbReference type="Proteomes" id="UP001197247">
    <property type="component" value="Unassembled WGS sequence"/>
</dbReference>
<dbReference type="RefSeq" id="WP_214157333.1">
    <property type="nucleotide sequence ID" value="NZ_JAHBAY010000007.1"/>
</dbReference>
<comment type="caution">
    <text evidence="3">The sequence shown here is derived from an EMBL/GenBank/DDBJ whole genome shotgun (WGS) entry which is preliminary data.</text>
</comment>